<dbReference type="Proteomes" id="UP001307889">
    <property type="component" value="Chromosome 4"/>
</dbReference>
<dbReference type="EMBL" id="AP028912">
    <property type="protein sequence ID" value="BES93115.1"/>
    <property type="molecule type" value="Genomic_DNA"/>
</dbReference>
<evidence type="ECO:0000256" key="2">
    <source>
        <dbReference type="SAM" id="SignalP"/>
    </source>
</evidence>
<keyword evidence="2" id="KW-0732">Signal</keyword>
<evidence type="ECO:0000313" key="4">
    <source>
        <dbReference type="Proteomes" id="UP001307889"/>
    </source>
</evidence>
<reference evidence="3 4" key="1">
    <citation type="submission" date="2023-09" db="EMBL/GenBank/DDBJ databases">
        <title>Nesidiocoris tenuis whole genome shotgun sequence.</title>
        <authorList>
            <person name="Shibata T."/>
            <person name="Shimoda M."/>
            <person name="Kobayashi T."/>
            <person name="Uehara T."/>
        </authorList>
    </citation>
    <scope>NUCLEOTIDE SEQUENCE [LARGE SCALE GENOMIC DNA]</scope>
    <source>
        <strain evidence="3 4">Japan</strain>
    </source>
</reference>
<name>A0ABN7ALK8_9HEMI</name>
<evidence type="ECO:0000256" key="1">
    <source>
        <dbReference type="SAM" id="MobiDB-lite"/>
    </source>
</evidence>
<feature type="signal peptide" evidence="2">
    <location>
        <begin position="1"/>
        <end position="17"/>
    </location>
</feature>
<feature type="region of interest" description="Disordered" evidence="1">
    <location>
        <begin position="58"/>
        <end position="82"/>
    </location>
</feature>
<protein>
    <submittedName>
        <fullName evidence="3">Uncharacterized protein</fullName>
    </submittedName>
</protein>
<sequence length="285" mass="32072">MLTLGLLVLAVIQGALGQAEQRNSHTQTINHHTSQGCQQQAYEPEPCNCAVSGPHHRNSPWEQNPCQPHRHPQPTDHETTHHNPCIPCHRPNPEQWRCLSNQCHPGSSQCSGCQMVPIIENHIGHRIIKIVKHVPVLRKFSRPELVIRTRHVPVIRHRQKIYLEPYPAHDVVTDKLIRNVVHHVVHRVPVVQKCVKPFNYQTIRHVPAPSKCHGPCPGPLLQDPGQFGHQARPHFPHPHPCSPGLPYPSPCSPCIPQCPGQCDGLPHPIPDPWIPPCNQVNPCHI</sequence>
<feature type="chain" id="PRO_5045077958" evidence="2">
    <location>
        <begin position="18"/>
        <end position="285"/>
    </location>
</feature>
<gene>
    <name evidence="3" type="ORF">NTJ_05925</name>
</gene>
<proteinExistence type="predicted"/>
<organism evidence="3 4">
    <name type="scientific">Nesidiocoris tenuis</name>
    <dbReference type="NCBI Taxonomy" id="355587"/>
    <lineage>
        <taxon>Eukaryota</taxon>
        <taxon>Metazoa</taxon>
        <taxon>Ecdysozoa</taxon>
        <taxon>Arthropoda</taxon>
        <taxon>Hexapoda</taxon>
        <taxon>Insecta</taxon>
        <taxon>Pterygota</taxon>
        <taxon>Neoptera</taxon>
        <taxon>Paraneoptera</taxon>
        <taxon>Hemiptera</taxon>
        <taxon>Heteroptera</taxon>
        <taxon>Panheteroptera</taxon>
        <taxon>Cimicomorpha</taxon>
        <taxon>Miridae</taxon>
        <taxon>Dicyphina</taxon>
        <taxon>Nesidiocoris</taxon>
    </lineage>
</organism>
<keyword evidence="4" id="KW-1185">Reference proteome</keyword>
<evidence type="ECO:0000313" key="3">
    <source>
        <dbReference type="EMBL" id="BES93115.1"/>
    </source>
</evidence>
<accession>A0ABN7ALK8</accession>